<reference evidence="3 4" key="1">
    <citation type="journal article" date="2019" name="Nat. Ecol. Evol.">
        <title>Megaphylogeny resolves global patterns of mushroom evolution.</title>
        <authorList>
            <person name="Varga T."/>
            <person name="Krizsan K."/>
            <person name="Foldi C."/>
            <person name="Dima B."/>
            <person name="Sanchez-Garcia M."/>
            <person name="Sanchez-Ramirez S."/>
            <person name="Szollosi G.J."/>
            <person name="Szarkandi J.G."/>
            <person name="Papp V."/>
            <person name="Albert L."/>
            <person name="Andreopoulos W."/>
            <person name="Angelini C."/>
            <person name="Antonin V."/>
            <person name="Barry K.W."/>
            <person name="Bougher N.L."/>
            <person name="Buchanan P."/>
            <person name="Buyck B."/>
            <person name="Bense V."/>
            <person name="Catcheside P."/>
            <person name="Chovatia M."/>
            <person name="Cooper J."/>
            <person name="Damon W."/>
            <person name="Desjardin D."/>
            <person name="Finy P."/>
            <person name="Geml J."/>
            <person name="Haridas S."/>
            <person name="Hughes K."/>
            <person name="Justo A."/>
            <person name="Karasinski D."/>
            <person name="Kautmanova I."/>
            <person name="Kiss B."/>
            <person name="Kocsube S."/>
            <person name="Kotiranta H."/>
            <person name="LaButti K.M."/>
            <person name="Lechner B.E."/>
            <person name="Liimatainen K."/>
            <person name="Lipzen A."/>
            <person name="Lukacs Z."/>
            <person name="Mihaltcheva S."/>
            <person name="Morgado L.N."/>
            <person name="Niskanen T."/>
            <person name="Noordeloos M.E."/>
            <person name="Ohm R.A."/>
            <person name="Ortiz-Santana B."/>
            <person name="Ovrebo C."/>
            <person name="Racz N."/>
            <person name="Riley R."/>
            <person name="Savchenko A."/>
            <person name="Shiryaev A."/>
            <person name="Soop K."/>
            <person name="Spirin V."/>
            <person name="Szebenyi C."/>
            <person name="Tomsovsky M."/>
            <person name="Tulloss R.E."/>
            <person name="Uehling J."/>
            <person name="Grigoriev I.V."/>
            <person name="Vagvolgyi C."/>
            <person name="Papp T."/>
            <person name="Martin F.M."/>
            <person name="Miettinen O."/>
            <person name="Hibbett D.S."/>
            <person name="Nagy L.G."/>
        </authorList>
    </citation>
    <scope>NUCLEOTIDE SEQUENCE [LARGE SCALE GENOMIC DNA]</scope>
    <source>
        <strain evidence="3 4">FP101781</strain>
    </source>
</reference>
<feature type="transmembrane region" description="Helical" evidence="2">
    <location>
        <begin position="84"/>
        <end position="109"/>
    </location>
</feature>
<name>A0A4Y7SLT6_COPMI</name>
<feature type="compositionally biased region" description="Pro residues" evidence="1">
    <location>
        <begin position="289"/>
        <end position="298"/>
    </location>
</feature>
<feature type="compositionally biased region" description="Polar residues" evidence="1">
    <location>
        <begin position="244"/>
        <end position="254"/>
    </location>
</feature>
<dbReference type="STRING" id="71717.A0A4Y7SLT6"/>
<comment type="caution">
    <text evidence="3">The sequence shown here is derived from an EMBL/GenBank/DDBJ whole genome shotgun (WGS) entry which is preliminary data.</text>
</comment>
<organism evidence="3 4">
    <name type="scientific">Coprinellus micaceus</name>
    <name type="common">Glistening ink-cap mushroom</name>
    <name type="synonym">Coprinus micaceus</name>
    <dbReference type="NCBI Taxonomy" id="71717"/>
    <lineage>
        <taxon>Eukaryota</taxon>
        <taxon>Fungi</taxon>
        <taxon>Dikarya</taxon>
        <taxon>Basidiomycota</taxon>
        <taxon>Agaricomycotina</taxon>
        <taxon>Agaricomycetes</taxon>
        <taxon>Agaricomycetidae</taxon>
        <taxon>Agaricales</taxon>
        <taxon>Agaricineae</taxon>
        <taxon>Psathyrellaceae</taxon>
        <taxon>Coprinellus</taxon>
    </lineage>
</organism>
<dbReference type="Proteomes" id="UP000298030">
    <property type="component" value="Unassembled WGS sequence"/>
</dbReference>
<keyword evidence="4" id="KW-1185">Reference proteome</keyword>
<protein>
    <submittedName>
        <fullName evidence="3">Uncharacterized protein</fullName>
    </submittedName>
</protein>
<feature type="compositionally biased region" description="Low complexity" evidence="1">
    <location>
        <begin position="226"/>
        <end position="243"/>
    </location>
</feature>
<keyword evidence="2" id="KW-1133">Transmembrane helix</keyword>
<dbReference type="EMBL" id="QPFP01000085">
    <property type="protein sequence ID" value="TEB22816.1"/>
    <property type="molecule type" value="Genomic_DNA"/>
</dbReference>
<feature type="region of interest" description="Disordered" evidence="1">
    <location>
        <begin position="441"/>
        <end position="466"/>
    </location>
</feature>
<evidence type="ECO:0000313" key="3">
    <source>
        <dbReference type="EMBL" id="TEB22816.1"/>
    </source>
</evidence>
<keyword evidence="2" id="KW-0812">Transmembrane</keyword>
<evidence type="ECO:0000256" key="2">
    <source>
        <dbReference type="SAM" id="Phobius"/>
    </source>
</evidence>
<feature type="compositionally biased region" description="Low complexity" evidence="1">
    <location>
        <begin position="446"/>
        <end position="460"/>
    </location>
</feature>
<accession>A0A4Y7SLT6</accession>
<evidence type="ECO:0000313" key="4">
    <source>
        <dbReference type="Proteomes" id="UP000298030"/>
    </source>
</evidence>
<dbReference type="OrthoDB" id="10685313at2759"/>
<dbReference type="AlphaFoldDB" id="A0A4Y7SLT6"/>
<feature type="region of interest" description="Disordered" evidence="1">
    <location>
        <begin position="272"/>
        <end position="323"/>
    </location>
</feature>
<feature type="region of interest" description="Disordered" evidence="1">
    <location>
        <begin position="226"/>
        <end position="254"/>
    </location>
</feature>
<sequence length="550" mass="59856">MATTPEYRRREGVTRIIRASRRRQEGHVEMDVPLRVGRNPVSTKRSVEGRLARAAELYLLAPAQSVTSVDTTKSRNPSKPSNKAGIIVGAVLGSLALLITIALLFIFLLRKHKQACDEHMNRLSSHPEAMVQRRFSRTKAKWVPLDRALTFAIPPHPLDPPPTPRPAKRRSGAWTLAEQALANVKRRVSTVSRSSTVVESRTDTPLPAPVSAAPYVNSLNAVSNTASPPILSASPSISRASTSKTNGLGDSTVPMTNMEQRARKRILILPTGLSPTGLSPLHRSALHPKPSPPKPPGFPQDATQELSDKAKGKQRSNSIMPLRSAPLSGKIPAPPPPVASCALLTPLVTVVATPAEVPVPSSPIIKRRLPPPVPKIPVPPASATLHAHPALPLTSGTAAPYTPSFPIPQIPSYPSLPPTPMAAGFTVHSAPLTPRFGGAFEPPDDVPTTPTSTTVARTPSYTHDTVPPVLRTHLKRQRHIEHRIGQVKVQLRLLKRKMEGKQVDEEVGKRVVRDLEKQLSWLELHLNGEWTLGVDSAERPEEWGRYMRPR</sequence>
<keyword evidence="2" id="KW-0472">Membrane</keyword>
<evidence type="ECO:0000256" key="1">
    <source>
        <dbReference type="SAM" id="MobiDB-lite"/>
    </source>
</evidence>
<proteinExistence type="predicted"/>
<gene>
    <name evidence="3" type="ORF">FA13DRAFT_1715772</name>
</gene>